<sequence>MITSIATKIFSLIFGAVAAYCLYNVFLHPLHSYRGPRSWACTRIPWMWHNIKGDLAQKLVELHEAYGPVVRIAPDELSYAKASAWRDIYGERSGTEMAKALDGRGIAPTHYDGDHSILQAPTPETHRRLRRLLQPAFTESAMLNEEPLIRKNVNNLMRILRTHARNGSDPVDLTRLFVEAVFDVLGDLGFGESFNTLDGGAEGQAIVTQA</sequence>
<evidence type="ECO:0000313" key="10">
    <source>
        <dbReference type="Proteomes" id="UP000572817"/>
    </source>
</evidence>
<keyword evidence="6" id="KW-0408">Iron</keyword>
<keyword evidence="4" id="KW-0479">Metal-binding</keyword>
<keyword evidence="8" id="KW-0472">Membrane</keyword>
<dbReference type="EMBL" id="WWBZ02000062">
    <property type="protein sequence ID" value="KAF4303186.1"/>
    <property type="molecule type" value="Genomic_DNA"/>
</dbReference>
<evidence type="ECO:0000256" key="4">
    <source>
        <dbReference type="ARBA" id="ARBA00022723"/>
    </source>
</evidence>
<evidence type="ECO:0000256" key="1">
    <source>
        <dbReference type="ARBA" id="ARBA00001971"/>
    </source>
</evidence>
<evidence type="ECO:0000256" key="7">
    <source>
        <dbReference type="ARBA" id="ARBA00023033"/>
    </source>
</evidence>
<evidence type="ECO:0000256" key="6">
    <source>
        <dbReference type="ARBA" id="ARBA00023004"/>
    </source>
</evidence>
<keyword evidence="3" id="KW-0349">Heme</keyword>
<keyword evidence="5" id="KW-0560">Oxidoreductase</keyword>
<keyword evidence="10" id="KW-1185">Reference proteome</keyword>
<dbReference type="PANTHER" id="PTHR24305">
    <property type="entry name" value="CYTOCHROME P450"/>
    <property type="match status" value="1"/>
</dbReference>
<proteinExistence type="inferred from homology"/>
<dbReference type="GO" id="GO:0020037">
    <property type="term" value="F:heme binding"/>
    <property type="evidence" value="ECO:0007669"/>
    <property type="project" value="InterPro"/>
</dbReference>
<dbReference type="Proteomes" id="UP000572817">
    <property type="component" value="Unassembled WGS sequence"/>
</dbReference>
<dbReference type="GO" id="GO:0004497">
    <property type="term" value="F:monooxygenase activity"/>
    <property type="evidence" value="ECO:0007669"/>
    <property type="project" value="UniProtKB-KW"/>
</dbReference>
<name>A0A8H4IL36_9PEZI</name>
<gene>
    <name evidence="9" type="ORF">GTA08_BOTSDO09318</name>
</gene>
<comment type="cofactor">
    <cofactor evidence="1">
        <name>heme</name>
        <dbReference type="ChEBI" id="CHEBI:30413"/>
    </cofactor>
</comment>
<reference evidence="9" key="1">
    <citation type="submission" date="2020-04" db="EMBL/GenBank/DDBJ databases">
        <title>Genome Assembly and Annotation of Botryosphaeria dothidea sdau 11-99, a Latent Pathogen of Apple Fruit Ring Rot in China.</title>
        <authorList>
            <person name="Yu C."/>
            <person name="Diao Y."/>
            <person name="Lu Q."/>
            <person name="Zhao J."/>
            <person name="Cui S."/>
            <person name="Peng C."/>
            <person name="He B."/>
            <person name="Liu H."/>
        </authorList>
    </citation>
    <scope>NUCLEOTIDE SEQUENCE [LARGE SCALE GENOMIC DNA]</scope>
    <source>
        <strain evidence="9">Sdau11-99</strain>
    </source>
</reference>
<dbReference type="GO" id="GO:0016705">
    <property type="term" value="F:oxidoreductase activity, acting on paired donors, with incorporation or reduction of molecular oxygen"/>
    <property type="evidence" value="ECO:0007669"/>
    <property type="project" value="InterPro"/>
</dbReference>
<dbReference type="GO" id="GO:0005506">
    <property type="term" value="F:iron ion binding"/>
    <property type="evidence" value="ECO:0007669"/>
    <property type="project" value="InterPro"/>
</dbReference>
<comment type="similarity">
    <text evidence="2">Belongs to the cytochrome P450 family.</text>
</comment>
<dbReference type="Gene3D" id="1.10.630.10">
    <property type="entry name" value="Cytochrome P450"/>
    <property type="match status" value="1"/>
</dbReference>
<dbReference type="InterPro" id="IPR001128">
    <property type="entry name" value="Cyt_P450"/>
</dbReference>
<dbReference type="OrthoDB" id="3796526at2759"/>
<feature type="transmembrane region" description="Helical" evidence="8">
    <location>
        <begin position="6"/>
        <end position="27"/>
    </location>
</feature>
<dbReference type="AlphaFoldDB" id="A0A8H4IL36"/>
<keyword evidence="8" id="KW-1133">Transmembrane helix</keyword>
<dbReference type="InterPro" id="IPR036396">
    <property type="entry name" value="Cyt_P450_sf"/>
</dbReference>
<dbReference type="PANTHER" id="PTHR24305:SF230">
    <property type="entry name" value="P450, PUTATIVE (EUROFUNG)-RELATED"/>
    <property type="match status" value="1"/>
</dbReference>
<organism evidence="9 10">
    <name type="scientific">Botryosphaeria dothidea</name>
    <dbReference type="NCBI Taxonomy" id="55169"/>
    <lineage>
        <taxon>Eukaryota</taxon>
        <taxon>Fungi</taxon>
        <taxon>Dikarya</taxon>
        <taxon>Ascomycota</taxon>
        <taxon>Pezizomycotina</taxon>
        <taxon>Dothideomycetes</taxon>
        <taxon>Dothideomycetes incertae sedis</taxon>
        <taxon>Botryosphaeriales</taxon>
        <taxon>Botryosphaeriaceae</taxon>
        <taxon>Botryosphaeria</taxon>
    </lineage>
</organism>
<dbReference type="SUPFAM" id="SSF48264">
    <property type="entry name" value="Cytochrome P450"/>
    <property type="match status" value="1"/>
</dbReference>
<keyword evidence="7" id="KW-0503">Monooxygenase</keyword>
<evidence type="ECO:0000313" key="9">
    <source>
        <dbReference type="EMBL" id="KAF4303186.1"/>
    </source>
</evidence>
<evidence type="ECO:0000256" key="3">
    <source>
        <dbReference type="ARBA" id="ARBA00022617"/>
    </source>
</evidence>
<comment type="caution">
    <text evidence="9">The sequence shown here is derived from an EMBL/GenBank/DDBJ whole genome shotgun (WGS) entry which is preliminary data.</text>
</comment>
<dbReference type="Pfam" id="PF00067">
    <property type="entry name" value="p450"/>
    <property type="match status" value="1"/>
</dbReference>
<accession>A0A8H4IL36</accession>
<evidence type="ECO:0000256" key="8">
    <source>
        <dbReference type="SAM" id="Phobius"/>
    </source>
</evidence>
<protein>
    <recommendedName>
        <fullName evidence="11">Cytochrome p450 protein</fullName>
    </recommendedName>
</protein>
<evidence type="ECO:0000256" key="5">
    <source>
        <dbReference type="ARBA" id="ARBA00023002"/>
    </source>
</evidence>
<keyword evidence="8" id="KW-0812">Transmembrane</keyword>
<dbReference type="InterPro" id="IPR050121">
    <property type="entry name" value="Cytochrome_P450_monoxygenase"/>
</dbReference>
<evidence type="ECO:0008006" key="11">
    <source>
        <dbReference type="Google" id="ProtNLM"/>
    </source>
</evidence>
<evidence type="ECO:0000256" key="2">
    <source>
        <dbReference type="ARBA" id="ARBA00010617"/>
    </source>
</evidence>